<keyword evidence="5" id="KW-0489">Methyltransferase</keyword>
<accession>A0A5F5PGW8</accession>
<comment type="catalytic activity">
    <reaction evidence="17">
        <text>2-hydroxy-17beta-estradiol + S-adenosyl-L-methionine = 2-hydroxy-3-methoxy-17beta-estradiol + S-adenosyl-L-homocysteine + H(+)</text>
        <dbReference type="Rhea" id="RHEA:53092"/>
        <dbReference type="ChEBI" id="CHEBI:15378"/>
        <dbReference type="ChEBI" id="CHEBI:28744"/>
        <dbReference type="ChEBI" id="CHEBI:57856"/>
        <dbReference type="ChEBI" id="CHEBI:59789"/>
        <dbReference type="ChEBI" id="CHEBI:89268"/>
    </reaction>
    <physiologicalReaction direction="left-to-right" evidence="17">
        <dbReference type="Rhea" id="RHEA:53093"/>
    </physiologicalReaction>
</comment>
<comment type="catalytic activity">
    <reaction evidence="15">
        <text>2-hydroxyestrone + S-adenosyl-L-methionine = 2-hydroxy-3-methoxy-estrone + S-adenosyl-L-homocysteine + H(+)</text>
        <dbReference type="Rhea" id="RHEA:53108"/>
        <dbReference type="ChEBI" id="CHEBI:1156"/>
        <dbReference type="ChEBI" id="CHEBI:15378"/>
        <dbReference type="ChEBI" id="CHEBI:57856"/>
        <dbReference type="ChEBI" id="CHEBI:59789"/>
        <dbReference type="ChEBI" id="CHEBI:136980"/>
    </reaction>
    <physiologicalReaction direction="left-to-right" evidence="15">
        <dbReference type="Rhea" id="RHEA:53109"/>
    </physiologicalReaction>
</comment>
<evidence type="ECO:0000256" key="18">
    <source>
        <dbReference type="SAM" id="MobiDB-lite"/>
    </source>
</evidence>
<dbReference type="GO" id="GO:0016206">
    <property type="term" value="F:catechol O-methyltransferase activity"/>
    <property type="evidence" value="ECO:0000318"/>
    <property type="project" value="GO_Central"/>
</dbReference>
<sequence length="449" mass="48847">MVPGNLGSGATTIGRTQLRLGSTGASTGHSTQQHTPGAPRATAPPRSPYLPRPAPRPPRPGSATGSARRVPAGPPPSPPSRASPRGVLRRRAARCAACTATAPGEVRAPGEMLEPTPMLLAAFSLGLALLPLLFFLRRWGWLLIGWNECILQPIHNLLMGDSKEQRILRHVLQHAVAGDPQSVLETIDAYCSQKEWAMNVGDKKGQFLDAVVQEQQPSVLLELGAYCGYSTVRMARLLPPGARLLTIEINPDYAAITQRMLDFAGLQDRVTVVLGASQDIIPQLKKKYDVDTLDVVFLDHWKDRYLPDTLLLEEPVSGATHTHGASIQTPPREGRRVGELQRHLKRPFVPRWFAQTPCSSGQNSPAFCVLRQEARGVPRDPQECGLLRKGTVLLADNVIVPGAPDFLAHVRGSGRFECTHFSSYLEYSLWVVDGVEKAVYLGPGSPAQP</sequence>
<evidence type="ECO:0000256" key="13">
    <source>
        <dbReference type="ARBA" id="ARBA00047582"/>
    </source>
</evidence>
<dbReference type="EC" id="2.1.1.6" evidence="3"/>
<organism evidence="19 20">
    <name type="scientific">Equus caballus</name>
    <name type="common">Horse</name>
    <dbReference type="NCBI Taxonomy" id="9796"/>
    <lineage>
        <taxon>Eukaryota</taxon>
        <taxon>Metazoa</taxon>
        <taxon>Chordata</taxon>
        <taxon>Craniata</taxon>
        <taxon>Vertebrata</taxon>
        <taxon>Euteleostomi</taxon>
        <taxon>Mammalia</taxon>
        <taxon>Eutheria</taxon>
        <taxon>Laurasiatheria</taxon>
        <taxon>Perissodactyla</taxon>
        <taxon>Equidae</taxon>
        <taxon>Equus</taxon>
    </lineage>
</organism>
<dbReference type="PANTHER" id="PTHR43836">
    <property type="entry name" value="CATECHOL O-METHYLTRANSFERASE 1-RELATED"/>
    <property type="match status" value="1"/>
</dbReference>
<dbReference type="Gene3D" id="3.40.50.150">
    <property type="entry name" value="Vaccinia Virus protein VP39"/>
    <property type="match status" value="1"/>
</dbReference>
<comment type="catalytic activity">
    <reaction evidence="14">
        <text>2-hydroxyestrone + S-adenosyl-L-methionine = 2-methoxyestrone + S-adenosyl-L-homocysteine + H(+)</text>
        <dbReference type="Rhea" id="RHEA:53100"/>
        <dbReference type="ChEBI" id="CHEBI:1156"/>
        <dbReference type="ChEBI" id="CHEBI:1189"/>
        <dbReference type="ChEBI" id="CHEBI:15378"/>
        <dbReference type="ChEBI" id="CHEBI:57856"/>
        <dbReference type="ChEBI" id="CHEBI:59789"/>
    </reaction>
    <physiologicalReaction direction="left-to-right" evidence="14">
        <dbReference type="Rhea" id="RHEA:53101"/>
    </physiologicalReaction>
</comment>
<dbReference type="FunFam" id="3.40.50.150:FF:000054">
    <property type="entry name" value="Catechol O-methyltransferase"/>
    <property type="match status" value="1"/>
</dbReference>
<keyword evidence="6" id="KW-0808">Transferase</keyword>
<evidence type="ECO:0000256" key="10">
    <source>
        <dbReference type="ARBA" id="ARBA00023453"/>
    </source>
</evidence>
<dbReference type="GO" id="GO:0032502">
    <property type="term" value="P:developmental process"/>
    <property type="evidence" value="ECO:0000318"/>
    <property type="project" value="GO_Central"/>
</dbReference>
<keyword evidence="8" id="KW-0531">Neurotransmitter degradation</keyword>
<feature type="compositionally biased region" description="Low complexity" evidence="18">
    <location>
        <begin position="35"/>
        <end position="44"/>
    </location>
</feature>
<dbReference type="GeneTree" id="ENSGT00940000155317"/>
<keyword evidence="9" id="KW-0128">Catecholamine metabolism</keyword>
<keyword evidence="7" id="KW-0949">S-adenosyl-L-methionine</keyword>
<comment type="similarity">
    <text evidence="10">Belongs to the class I-like SAM-binding methyltransferase superfamily. Cation-dependent O-methyltransferase family.</text>
</comment>
<protein>
    <recommendedName>
        <fullName evidence="4">Catechol O-methyltransferase</fullName>
        <ecNumber evidence="3">2.1.1.6</ecNumber>
    </recommendedName>
</protein>
<evidence type="ECO:0000256" key="1">
    <source>
        <dbReference type="ARBA" id="ARBA00003256"/>
    </source>
</evidence>
<dbReference type="Proteomes" id="UP000002281">
    <property type="component" value="Chromosome 8"/>
</dbReference>
<feature type="compositionally biased region" description="Pro residues" evidence="18">
    <location>
        <begin position="45"/>
        <end position="60"/>
    </location>
</feature>
<evidence type="ECO:0000256" key="5">
    <source>
        <dbReference type="ARBA" id="ARBA00022603"/>
    </source>
</evidence>
<feature type="compositionally biased region" description="Polar residues" evidence="18">
    <location>
        <begin position="8"/>
        <end position="34"/>
    </location>
</feature>
<evidence type="ECO:0000256" key="6">
    <source>
        <dbReference type="ARBA" id="ARBA00022679"/>
    </source>
</evidence>
<keyword evidence="20" id="KW-1185">Reference proteome</keyword>
<evidence type="ECO:0000313" key="20">
    <source>
        <dbReference type="Proteomes" id="UP000002281"/>
    </source>
</evidence>
<dbReference type="AlphaFoldDB" id="A0A5F5PGW8"/>
<evidence type="ECO:0000256" key="8">
    <source>
        <dbReference type="ARBA" id="ARBA00022867"/>
    </source>
</evidence>
<feature type="region of interest" description="Disordered" evidence="18">
    <location>
        <begin position="1"/>
        <end position="88"/>
    </location>
</feature>
<evidence type="ECO:0000256" key="4">
    <source>
        <dbReference type="ARBA" id="ARBA00016706"/>
    </source>
</evidence>
<evidence type="ECO:0000256" key="7">
    <source>
        <dbReference type="ARBA" id="ARBA00022691"/>
    </source>
</evidence>
<evidence type="ECO:0000256" key="9">
    <source>
        <dbReference type="ARBA" id="ARBA00022939"/>
    </source>
</evidence>
<evidence type="ECO:0000256" key="3">
    <source>
        <dbReference type="ARBA" id="ARBA00012880"/>
    </source>
</evidence>
<dbReference type="GO" id="GO:0032259">
    <property type="term" value="P:methylation"/>
    <property type="evidence" value="ECO:0007669"/>
    <property type="project" value="UniProtKB-KW"/>
</dbReference>
<comment type="catalytic activity">
    <reaction evidence="16">
        <text>4-hydroxyestrone + S-adenosyl-L-methionine = 4-methoxyestrone + S-adenosyl-L-homocysteine + H(+)</text>
        <dbReference type="Rhea" id="RHEA:53104"/>
        <dbReference type="ChEBI" id="CHEBI:15378"/>
        <dbReference type="ChEBI" id="CHEBI:57856"/>
        <dbReference type="ChEBI" id="CHEBI:59789"/>
        <dbReference type="ChEBI" id="CHEBI:87602"/>
        <dbReference type="ChEBI" id="CHEBI:136972"/>
    </reaction>
    <physiologicalReaction direction="left-to-right" evidence="16">
        <dbReference type="Rhea" id="RHEA:53105"/>
    </physiologicalReaction>
</comment>
<reference evidence="19" key="3">
    <citation type="submission" date="2025-09" db="UniProtKB">
        <authorList>
            <consortium name="Ensembl"/>
        </authorList>
    </citation>
    <scope>IDENTIFICATION</scope>
    <source>
        <strain evidence="19">Thoroughbred</strain>
    </source>
</reference>
<dbReference type="SUPFAM" id="SSF53335">
    <property type="entry name" value="S-adenosyl-L-methionine-dependent methyltransferases"/>
    <property type="match status" value="1"/>
</dbReference>
<dbReference type="Ensembl" id="ENSECAT00000068380.2">
    <property type="protein sequence ID" value="ENSECAP00000047104.2"/>
    <property type="gene ID" value="ENSECAG00000005359.4"/>
</dbReference>
<comment type="subcellular location">
    <subcellularLocation>
        <location evidence="2">Cell membrane</location>
        <topology evidence="2">Single-pass type II membrane protein</topology>
        <orientation evidence="2">Extracellular side</orientation>
    </subcellularLocation>
</comment>
<name>A0A5F5PGW8_HORSE</name>
<dbReference type="GO" id="GO:0042417">
    <property type="term" value="P:dopamine metabolic process"/>
    <property type="evidence" value="ECO:0000318"/>
    <property type="project" value="GO_Central"/>
</dbReference>
<dbReference type="GO" id="GO:0042424">
    <property type="term" value="P:catecholamine catabolic process"/>
    <property type="evidence" value="ECO:0000318"/>
    <property type="project" value="GO_Central"/>
</dbReference>
<dbReference type="PANTHER" id="PTHR43836:SF3">
    <property type="entry name" value="CATECHOL O-METHYLTRANSFERASE"/>
    <property type="match status" value="1"/>
</dbReference>
<dbReference type="GO" id="GO:0030424">
    <property type="term" value="C:axon"/>
    <property type="evidence" value="ECO:0000318"/>
    <property type="project" value="GO_Central"/>
</dbReference>
<dbReference type="CDD" id="cd02440">
    <property type="entry name" value="AdoMet_MTases"/>
    <property type="match status" value="1"/>
</dbReference>
<dbReference type="Pfam" id="PF01596">
    <property type="entry name" value="Methyltransf_3"/>
    <property type="match status" value="1"/>
</dbReference>
<reference evidence="19 20" key="1">
    <citation type="journal article" date="2009" name="Science">
        <title>Genome sequence, comparative analysis, and population genetics of the domestic horse.</title>
        <authorList>
            <consortium name="Broad Institute Genome Sequencing Platform"/>
            <consortium name="Broad Institute Whole Genome Assembly Team"/>
            <person name="Wade C.M."/>
            <person name="Giulotto E."/>
            <person name="Sigurdsson S."/>
            <person name="Zoli M."/>
            <person name="Gnerre S."/>
            <person name="Imsland F."/>
            <person name="Lear T.L."/>
            <person name="Adelson D.L."/>
            <person name="Bailey E."/>
            <person name="Bellone R.R."/>
            <person name="Bloecker H."/>
            <person name="Distl O."/>
            <person name="Edgar R.C."/>
            <person name="Garber M."/>
            <person name="Leeb T."/>
            <person name="Mauceli E."/>
            <person name="MacLeod J.N."/>
            <person name="Penedo M.C.T."/>
            <person name="Raison J.M."/>
            <person name="Sharpe T."/>
            <person name="Vogel J."/>
            <person name="Andersson L."/>
            <person name="Antczak D.F."/>
            <person name="Biagi T."/>
            <person name="Binns M.M."/>
            <person name="Chowdhary B.P."/>
            <person name="Coleman S.J."/>
            <person name="Della Valle G."/>
            <person name="Fryc S."/>
            <person name="Guerin G."/>
            <person name="Hasegawa T."/>
            <person name="Hill E.W."/>
            <person name="Jurka J."/>
            <person name="Kiialainen A."/>
            <person name="Lindgren G."/>
            <person name="Liu J."/>
            <person name="Magnani E."/>
            <person name="Mickelson J.R."/>
            <person name="Murray J."/>
            <person name="Nergadze S.G."/>
            <person name="Onofrio R."/>
            <person name="Pedroni S."/>
            <person name="Piras M.F."/>
            <person name="Raudsepp T."/>
            <person name="Rocchi M."/>
            <person name="Roeed K.H."/>
            <person name="Ryder O.A."/>
            <person name="Searle S."/>
            <person name="Skow L."/>
            <person name="Swinburne J.E."/>
            <person name="Syvaenen A.C."/>
            <person name="Tozaki T."/>
            <person name="Valberg S.J."/>
            <person name="Vaudin M."/>
            <person name="White J.R."/>
            <person name="Zody M.C."/>
            <person name="Lander E.S."/>
            <person name="Lindblad-Toh K."/>
        </authorList>
    </citation>
    <scope>NUCLEOTIDE SEQUENCE [LARGE SCALE GENOMIC DNA]</scope>
    <source>
        <strain evidence="19 20">Thoroughbred</strain>
    </source>
</reference>
<evidence type="ECO:0000256" key="15">
    <source>
        <dbReference type="ARBA" id="ARBA00048257"/>
    </source>
</evidence>
<evidence type="ECO:0000313" key="19">
    <source>
        <dbReference type="Ensembl" id="ENSECAP00000047104.2"/>
    </source>
</evidence>
<evidence type="ECO:0000256" key="11">
    <source>
        <dbReference type="ARBA" id="ARBA00047302"/>
    </source>
</evidence>
<dbReference type="InParanoid" id="A0A5F5PGW8"/>
<evidence type="ECO:0000256" key="14">
    <source>
        <dbReference type="ARBA" id="ARBA00047586"/>
    </source>
</evidence>
<evidence type="ECO:0000256" key="16">
    <source>
        <dbReference type="ARBA" id="ARBA00049049"/>
    </source>
</evidence>
<comment type="function">
    <text evidence="1">Catalyzes the O-methylation, and thereby the inactivation, of catecholamine neurotransmitters and catechol hormones. Also shortens the biological half-lives of certain neuroactive drugs, like L-DOPA, alpha-methyl DOPA and isoproterenol.</text>
</comment>
<dbReference type="GO" id="GO:0016020">
    <property type="term" value="C:membrane"/>
    <property type="evidence" value="ECO:0000318"/>
    <property type="project" value="GO_Central"/>
</dbReference>
<feature type="compositionally biased region" description="Pro residues" evidence="18">
    <location>
        <begin position="72"/>
        <end position="81"/>
    </location>
</feature>
<dbReference type="InterPro" id="IPR002935">
    <property type="entry name" value="SAM_O-MeTrfase"/>
</dbReference>
<dbReference type="Bgee" id="ENSECAG00000005359">
    <property type="expression patterns" value="Expressed in chorionic villus and 23 other cell types or tissues"/>
</dbReference>
<evidence type="ECO:0000256" key="12">
    <source>
        <dbReference type="ARBA" id="ARBA00047350"/>
    </source>
</evidence>
<dbReference type="GO" id="GO:0030425">
    <property type="term" value="C:dendrite"/>
    <property type="evidence" value="ECO:0000318"/>
    <property type="project" value="GO_Central"/>
</dbReference>
<evidence type="ECO:0000256" key="17">
    <source>
        <dbReference type="ARBA" id="ARBA00049079"/>
    </source>
</evidence>
<evidence type="ECO:0000256" key="2">
    <source>
        <dbReference type="ARBA" id="ARBA00004228"/>
    </source>
</evidence>
<proteinExistence type="inferred from homology"/>
<dbReference type="InterPro" id="IPR029063">
    <property type="entry name" value="SAM-dependent_MTases_sf"/>
</dbReference>
<comment type="catalytic activity">
    <reaction evidence="12">
        <text>4-hydroxy-17beta-estradiol + S-adenosyl-L-methionine = 4-methoxy-17beta-estradiol + S-adenosyl-L-homocysteine + H(+)</text>
        <dbReference type="Rhea" id="RHEA:53096"/>
        <dbReference type="ChEBI" id="CHEBI:15378"/>
        <dbReference type="ChEBI" id="CHEBI:57856"/>
        <dbReference type="ChEBI" id="CHEBI:59789"/>
        <dbReference type="ChEBI" id="CHEBI:62845"/>
        <dbReference type="ChEBI" id="CHEBI:136975"/>
    </reaction>
    <physiologicalReaction direction="left-to-right" evidence="12">
        <dbReference type="Rhea" id="RHEA:53097"/>
    </physiologicalReaction>
</comment>
<dbReference type="PROSITE" id="PS51682">
    <property type="entry name" value="SAM_OMT_I"/>
    <property type="match status" value="1"/>
</dbReference>
<reference evidence="19" key="2">
    <citation type="submission" date="2025-08" db="UniProtKB">
        <authorList>
            <consortium name="Ensembl"/>
        </authorList>
    </citation>
    <scope>IDENTIFICATION</scope>
    <source>
        <strain evidence="19">Thoroughbred</strain>
    </source>
</reference>
<comment type="catalytic activity">
    <reaction evidence="11">
        <text>2-hydroxy-17beta-estradiol + S-adenosyl-L-methionine = 2-methoxy-17beta-estradiol + S-adenosyl-L-homocysteine + H(+)</text>
        <dbReference type="Rhea" id="RHEA:53088"/>
        <dbReference type="ChEBI" id="CHEBI:15378"/>
        <dbReference type="ChEBI" id="CHEBI:28744"/>
        <dbReference type="ChEBI" id="CHEBI:28955"/>
        <dbReference type="ChEBI" id="CHEBI:57856"/>
        <dbReference type="ChEBI" id="CHEBI:59789"/>
    </reaction>
    <physiologicalReaction direction="left-to-right" evidence="11">
        <dbReference type="Rhea" id="RHEA:53089"/>
    </physiologicalReaction>
</comment>
<dbReference type="ExpressionAtlas" id="A0A5F5PGW8">
    <property type="expression patterns" value="baseline"/>
</dbReference>
<comment type="catalytic activity">
    <reaction evidence="13">
        <text>a catechol + S-adenosyl-L-methionine = a guaiacol + S-adenosyl-L-homocysteine + H(+)</text>
        <dbReference type="Rhea" id="RHEA:17877"/>
        <dbReference type="ChEBI" id="CHEBI:15378"/>
        <dbReference type="ChEBI" id="CHEBI:33566"/>
        <dbReference type="ChEBI" id="CHEBI:57856"/>
        <dbReference type="ChEBI" id="CHEBI:59789"/>
        <dbReference type="ChEBI" id="CHEBI:134251"/>
        <dbReference type="EC" id="2.1.1.6"/>
    </reaction>
    <physiologicalReaction direction="left-to-right" evidence="13">
        <dbReference type="Rhea" id="RHEA:17878"/>
    </physiologicalReaction>
</comment>
<dbReference type="GO" id="GO:0005886">
    <property type="term" value="C:plasma membrane"/>
    <property type="evidence" value="ECO:0007669"/>
    <property type="project" value="UniProtKB-SubCell"/>
</dbReference>